<dbReference type="Pfam" id="PF02803">
    <property type="entry name" value="Thiolase_C"/>
    <property type="match status" value="1"/>
</dbReference>
<evidence type="ECO:0000259" key="7">
    <source>
        <dbReference type="Pfam" id="PF02803"/>
    </source>
</evidence>
<dbReference type="InterPro" id="IPR016039">
    <property type="entry name" value="Thiolase-like"/>
</dbReference>
<keyword evidence="2 5" id="KW-0808">Transferase</keyword>
<dbReference type="InterPro" id="IPR020617">
    <property type="entry name" value="Thiolase_C"/>
</dbReference>
<feature type="active site" description="Proton acceptor" evidence="4">
    <location>
        <position position="379"/>
    </location>
</feature>
<dbReference type="Pfam" id="PF00108">
    <property type="entry name" value="Thiolase_N"/>
    <property type="match status" value="1"/>
</dbReference>
<dbReference type="RefSeq" id="WP_126635852.1">
    <property type="nucleotide sequence ID" value="NZ_BIFH01000014.1"/>
</dbReference>
<dbReference type="PANTHER" id="PTHR43365:SF1">
    <property type="entry name" value="ACETYL-COA C-ACYLTRANSFERASE"/>
    <property type="match status" value="1"/>
</dbReference>
<dbReference type="GO" id="GO:0016747">
    <property type="term" value="F:acyltransferase activity, transferring groups other than amino-acyl groups"/>
    <property type="evidence" value="ECO:0007669"/>
    <property type="project" value="InterPro"/>
</dbReference>
<keyword evidence="9" id="KW-1185">Reference proteome</keyword>
<feature type="domain" description="Thiolase C-terminal" evidence="7">
    <location>
        <begin position="271"/>
        <end position="392"/>
    </location>
</feature>
<name>A0A401YG91_9ACTN</name>
<sequence>MTTAVVVDAVRTASGKGKPGGALSGTHPVDLLAHTLRALVERNGLDPALVEDVIAGCVTQGGDQSLNIARNAVLAAGFPEGVPATTVDRQCGSSQQAAHFAAQGVIAGAYDIVIAAGVESMSRVPMGLASNGGNPFGGDLLAGRYPEGLIPQGYSAELISARWNLDRETLDRFSARSHRLAARAAAEGAFDREIVPITVAGGVHRVDETVRPSTSEEGLAGLKPAFVDEGMAARFPEIDWRITPGNSSPLTDGASAALIMSEERADALGLTPRARFHAFAVTGDDPLLMLMGVVPATRKVLERAGLGIDDIDAFEVNEAFAPVPLAWAAEVGADLEKVNRRGGAIAIGHPLGASGGRLLSTLLGVLEATGGRYGLQTMCEGGGMANAMIVERL</sequence>
<dbReference type="NCBIfam" id="TIGR01930">
    <property type="entry name" value="AcCoA-C-Actrans"/>
    <property type="match status" value="1"/>
</dbReference>
<comment type="similarity">
    <text evidence="1 5">Belongs to the thiolase-like superfamily. Thiolase family.</text>
</comment>
<gene>
    <name evidence="8" type="ORF">EHYA_01224</name>
</gene>
<dbReference type="PROSITE" id="PS00737">
    <property type="entry name" value="THIOLASE_2"/>
    <property type="match status" value="1"/>
</dbReference>
<evidence type="ECO:0000256" key="4">
    <source>
        <dbReference type="PIRSR" id="PIRSR000429-1"/>
    </source>
</evidence>
<feature type="domain" description="Thiolase N-terminal" evidence="6">
    <location>
        <begin position="5"/>
        <end position="263"/>
    </location>
</feature>
<dbReference type="AlphaFoldDB" id="A0A401YG91"/>
<evidence type="ECO:0000259" key="6">
    <source>
        <dbReference type="Pfam" id="PF00108"/>
    </source>
</evidence>
<accession>A0A401YG91</accession>
<dbReference type="InterPro" id="IPR002155">
    <property type="entry name" value="Thiolase"/>
</dbReference>
<proteinExistence type="inferred from homology"/>
<organism evidence="8 9">
    <name type="scientific">Embleya hyalina</name>
    <dbReference type="NCBI Taxonomy" id="516124"/>
    <lineage>
        <taxon>Bacteria</taxon>
        <taxon>Bacillati</taxon>
        <taxon>Actinomycetota</taxon>
        <taxon>Actinomycetes</taxon>
        <taxon>Kitasatosporales</taxon>
        <taxon>Streptomycetaceae</taxon>
        <taxon>Embleya</taxon>
    </lineage>
</organism>
<evidence type="ECO:0000256" key="5">
    <source>
        <dbReference type="RuleBase" id="RU003557"/>
    </source>
</evidence>
<feature type="active site" description="Proton acceptor" evidence="4">
    <location>
        <position position="349"/>
    </location>
</feature>
<dbReference type="Proteomes" id="UP000286931">
    <property type="component" value="Unassembled WGS sequence"/>
</dbReference>
<evidence type="ECO:0000256" key="3">
    <source>
        <dbReference type="ARBA" id="ARBA00023315"/>
    </source>
</evidence>
<evidence type="ECO:0000256" key="2">
    <source>
        <dbReference type="ARBA" id="ARBA00022679"/>
    </source>
</evidence>
<dbReference type="Gene3D" id="3.40.47.10">
    <property type="match status" value="2"/>
</dbReference>
<dbReference type="PANTHER" id="PTHR43365">
    <property type="entry name" value="BLR7806 PROTEIN"/>
    <property type="match status" value="1"/>
</dbReference>
<dbReference type="CDD" id="cd00751">
    <property type="entry name" value="thiolase"/>
    <property type="match status" value="1"/>
</dbReference>
<feature type="active site" description="Acyl-thioester intermediate" evidence="4">
    <location>
        <position position="91"/>
    </location>
</feature>
<comment type="caution">
    <text evidence="8">The sequence shown here is derived from an EMBL/GenBank/DDBJ whole genome shotgun (WGS) entry which is preliminary data.</text>
</comment>
<dbReference type="OrthoDB" id="9764638at2"/>
<evidence type="ECO:0000313" key="9">
    <source>
        <dbReference type="Proteomes" id="UP000286931"/>
    </source>
</evidence>
<evidence type="ECO:0000256" key="1">
    <source>
        <dbReference type="ARBA" id="ARBA00010982"/>
    </source>
</evidence>
<protein>
    <submittedName>
        <fullName evidence="8">Putative acyl-CoA thiolase</fullName>
    </submittedName>
</protein>
<dbReference type="InterPro" id="IPR020616">
    <property type="entry name" value="Thiolase_N"/>
</dbReference>
<dbReference type="PIRSF" id="PIRSF000429">
    <property type="entry name" value="Ac-CoA_Ac_transf"/>
    <property type="match status" value="1"/>
</dbReference>
<dbReference type="SUPFAM" id="SSF53901">
    <property type="entry name" value="Thiolase-like"/>
    <property type="match status" value="2"/>
</dbReference>
<keyword evidence="3 5" id="KW-0012">Acyltransferase</keyword>
<dbReference type="InterPro" id="IPR020613">
    <property type="entry name" value="Thiolase_CS"/>
</dbReference>
<evidence type="ECO:0000313" key="8">
    <source>
        <dbReference type="EMBL" id="GCD93580.1"/>
    </source>
</evidence>
<dbReference type="EMBL" id="BIFH01000014">
    <property type="protein sequence ID" value="GCD93580.1"/>
    <property type="molecule type" value="Genomic_DNA"/>
</dbReference>
<reference evidence="8 9" key="1">
    <citation type="submission" date="2018-12" db="EMBL/GenBank/DDBJ databases">
        <title>Draft genome sequence of Embleya hyalina NBRC 13850T.</title>
        <authorList>
            <person name="Komaki H."/>
            <person name="Hosoyama A."/>
            <person name="Kimura A."/>
            <person name="Ichikawa N."/>
            <person name="Tamura T."/>
        </authorList>
    </citation>
    <scope>NUCLEOTIDE SEQUENCE [LARGE SCALE GENOMIC DNA]</scope>
    <source>
        <strain evidence="8 9">NBRC 13850</strain>
    </source>
</reference>